<gene>
    <name evidence="2" type="ORF">H4O18_11455</name>
</gene>
<keyword evidence="1" id="KW-0732">Signal</keyword>
<sequence>MKKFVFALLLGFMVVGGQAQNDRNKSKADLAEKNTDSLSIDKPKISWKVDKKYDEEGNVIGYDSIYSFSYDNLGNLPKEMNLDSIMNSMKFFPQGNLSSFFEDRDLGRFFDQDSLMNGNQFFDDFFERQRTNNFSDMRQLFQQMDSLQNMMMEKHRNFVPDETKSKSKI</sequence>
<evidence type="ECO:0000256" key="1">
    <source>
        <dbReference type="SAM" id="SignalP"/>
    </source>
</evidence>
<feature type="signal peptide" evidence="1">
    <location>
        <begin position="1"/>
        <end position="19"/>
    </location>
</feature>
<organism evidence="2 3">
    <name type="scientific">Arenibacter arenosicollis</name>
    <dbReference type="NCBI Taxonomy" id="2762274"/>
    <lineage>
        <taxon>Bacteria</taxon>
        <taxon>Pseudomonadati</taxon>
        <taxon>Bacteroidota</taxon>
        <taxon>Flavobacteriia</taxon>
        <taxon>Flavobacteriales</taxon>
        <taxon>Flavobacteriaceae</taxon>
        <taxon>Arenibacter</taxon>
    </lineage>
</organism>
<protein>
    <submittedName>
        <fullName evidence="2">Uncharacterized protein</fullName>
    </submittedName>
</protein>
<reference evidence="2 3" key="1">
    <citation type="submission" date="2020-08" db="EMBL/GenBank/DDBJ databases">
        <title>Arenibacter gaetbuli sp. nov., isolated from a sand dune.</title>
        <authorList>
            <person name="Park S."/>
            <person name="Yoon J.-H."/>
        </authorList>
    </citation>
    <scope>NUCLEOTIDE SEQUENCE [LARGE SCALE GENOMIC DNA]</scope>
    <source>
        <strain evidence="2 3">BSSL-BM3</strain>
    </source>
</reference>
<accession>A0ABR7QN50</accession>
<evidence type="ECO:0000313" key="2">
    <source>
        <dbReference type="EMBL" id="MBC8768610.1"/>
    </source>
</evidence>
<proteinExistence type="predicted"/>
<evidence type="ECO:0000313" key="3">
    <source>
        <dbReference type="Proteomes" id="UP000618952"/>
    </source>
</evidence>
<dbReference type="RefSeq" id="WP_187584664.1">
    <property type="nucleotide sequence ID" value="NZ_JACLHY010000010.1"/>
</dbReference>
<name>A0ABR7QN50_9FLAO</name>
<dbReference type="Proteomes" id="UP000618952">
    <property type="component" value="Unassembled WGS sequence"/>
</dbReference>
<feature type="chain" id="PRO_5047209558" evidence="1">
    <location>
        <begin position="20"/>
        <end position="169"/>
    </location>
</feature>
<dbReference type="EMBL" id="JACLHY010000010">
    <property type="protein sequence ID" value="MBC8768610.1"/>
    <property type="molecule type" value="Genomic_DNA"/>
</dbReference>
<keyword evidence="3" id="KW-1185">Reference proteome</keyword>
<comment type="caution">
    <text evidence="2">The sequence shown here is derived from an EMBL/GenBank/DDBJ whole genome shotgun (WGS) entry which is preliminary data.</text>
</comment>